<evidence type="ECO:0000256" key="2">
    <source>
        <dbReference type="ARBA" id="ARBA00023015"/>
    </source>
</evidence>
<dbReference type="SUPFAM" id="SSF53850">
    <property type="entry name" value="Periplasmic binding protein-like II"/>
    <property type="match status" value="1"/>
</dbReference>
<dbReference type="GO" id="GO:0003700">
    <property type="term" value="F:DNA-binding transcription factor activity"/>
    <property type="evidence" value="ECO:0007669"/>
    <property type="project" value="InterPro"/>
</dbReference>
<proteinExistence type="inferred from homology"/>
<evidence type="ECO:0000313" key="6">
    <source>
        <dbReference type="EMBL" id="TQV75869.1"/>
    </source>
</evidence>
<evidence type="ECO:0000256" key="3">
    <source>
        <dbReference type="ARBA" id="ARBA00023125"/>
    </source>
</evidence>
<dbReference type="CDD" id="cd08432">
    <property type="entry name" value="PBP2_GcdR_TrpI_HvrB_AmpR_like"/>
    <property type="match status" value="1"/>
</dbReference>
<dbReference type="Gene3D" id="1.10.10.10">
    <property type="entry name" value="Winged helix-like DNA-binding domain superfamily/Winged helix DNA-binding domain"/>
    <property type="match status" value="1"/>
</dbReference>
<dbReference type="OrthoDB" id="9794694at2"/>
<keyword evidence="7" id="KW-1185">Reference proteome</keyword>
<reference evidence="6 7" key="1">
    <citation type="submission" date="2019-06" db="EMBL/GenBank/DDBJ databases">
        <title>Whole genome sequence for Rhodospirillaceae sp. R148.</title>
        <authorList>
            <person name="Wang G."/>
        </authorList>
    </citation>
    <scope>NUCLEOTIDE SEQUENCE [LARGE SCALE GENOMIC DNA]</scope>
    <source>
        <strain evidence="6 7">R148</strain>
    </source>
</reference>
<feature type="domain" description="HTH lysR-type" evidence="5">
    <location>
        <begin position="16"/>
        <end position="66"/>
    </location>
</feature>
<dbReference type="PANTHER" id="PTHR30537:SF74">
    <property type="entry name" value="HTH-TYPE TRANSCRIPTIONAL REGULATOR TRPI"/>
    <property type="match status" value="1"/>
</dbReference>
<keyword evidence="3" id="KW-0238">DNA-binding</keyword>
<dbReference type="Gene3D" id="3.40.190.10">
    <property type="entry name" value="Periplasmic binding protein-like II"/>
    <property type="match status" value="2"/>
</dbReference>
<name>A0A545TF66_9PROT</name>
<evidence type="ECO:0000313" key="7">
    <source>
        <dbReference type="Proteomes" id="UP000315252"/>
    </source>
</evidence>
<dbReference type="PANTHER" id="PTHR30537">
    <property type="entry name" value="HTH-TYPE TRANSCRIPTIONAL REGULATOR"/>
    <property type="match status" value="1"/>
</dbReference>
<dbReference type="AlphaFoldDB" id="A0A545TF66"/>
<dbReference type="InterPro" id="IPR058163">
    <property type="entry name" value="LysR-type_TF_proteobact-type"/>
</dbReference>
<dbReference type="Proteomes" id="UP000315252">
    <property type="component" value="Unassembled WGS sequence"/>
</dbReference>
<accession>A0A545TF66</accession>
<dbReference type="Pfam" id="PF03466">
    <property type="entry name" value="LysR_substrate"/>
    <property type="match status" value="1"/>
</dbReference>
<dbReference type="PROSITE" id="PS50931">
    <property type="entry name" value="HTH_LYSR"/>
    <property type="match status" value="1"/>
</dbReference>
<evidence type="ECO:0000259" key="5">
    <source>
        <dbReference type="PROSITE" id="PS50931"/>
    </source>
</evidence>
<evidence type="ECO:0000256" key="4">
    <source>
        <dbReference type="ARBA" id="ARBA00023163"/>
    </source>
</evidence>
<evidence type="ECO:0000256" key="1">
    <source>
        <dbReference type="ARBA" id="ARBA00009437"/>
    </source>
</evidence>
<keyword evidence="4" id="KW-0804">Transcription</keyword>
<dbReference type="GO" id="GO:0006351">
    <property type="term" value="P:DNA-templated transcription"/>
    <property type="evidence" value="ECO:0007669"/>
    <property type="project" value="TreeGrafter"/>
</dbReference>
<dbReference type="InterPro" id="IPR036388">
    <property type="entry name" value="WH-like_DNA-bd_sf"/>
</dbReference>
<dbReference type="InterPro" id="IPR036390">
    <property type="entry name" value="WH_DNA-bd_sf"/>
</dbReference>
<dbReference type="EMBL" id="VHSH01000009">
    <property type="protein sequence ID" value="TQV75869.1"/>
    <property type="molecule type" value="Genomic_DNA"/>
</dbReference>
<dbReference type="PRINTS" id="PR00039">
    <property type="entry name" value="HTHLYSR"/>
</dbReference>
<comment type="caution">
    <text evidence="6">The sequence shown here is derived from an EMBL/GenBank/DDBJ whole genome shotgun (WGS) entry which is preliminary data.</text>
</comment>
<dbReference type="FunFam" id="1.10.10.10:FF:000001">
    <property type="entry name" value="LysR family transcriptional regulator"/>
    <property type="match status" value="1"/>
</dbReference>
<protein>
    <submittedName>
        <fullName evidence="6">LysR family transcriptional regulator</fullName>
    </submittedName>
</protein>
<dbReference type="InterPro" id="IPR005119">
    <property type="entry name" value="LysR_subst-bd"/>
</dbReference>
<keyword evidence="2" id="KW-0805">Transcription regulation</keyword>
<dbReference type="InterPro" id="IPR000847">
    <property type="entry name" value="LysR_HTH_N"/>
</dbReference>
<comment type="similarity">
    <text evidence="1">Belongs to the LysR transcriptional regulatory family.</text>
</comment>
<dbReference type="SUPFAM" id="SSF46785">
    <property type="entry name" value="Winged helix' DNA-binding domain"/>
    <property type="match status" value="1"/>
</dbReference>
<dbReference type="Pfam" id="PF00126">
    <property type="entry name" value="HTH_1"/>
    <property type="match status" value="1"/>
</dbReference>
<dbReference type="RefSeq" id="WP_142898856.1">
    <property type="nucleotide sequence ID" value="NZ_ML660060.1"/>
</dbReference>
<organism evidence="6 7">
    <name type="scientific">Denitrobaculum tricleocarpae</name>
    <dbReference type="NCBI Taxonomy" id="2591009"/>
    <lineage>
        <taxon>Bacteria</taxon>
        <taxon>Pseudomonadati</taxon>
        <taxon>Pseudomonadota</taxon>
        <taxon>Alphaproteobacteria</taxon>
        <taxon>Rhodospirillales</taxon>
        <taxon>Rhodospirillaceae</taxon>
        <taxon>Denitrobaculum</taxon>
    </lineage>
</organism>
<gene>
    <name evidence="6" type="ORF">FKG95_23445</name>
</gene>
<dbReference type="GO" id="GO:0043565">
    <property type="term" value="F:sequence-specific DNA binding"/>
    <property type="evidence" value="ECO:0007669"/>
    <property type="project" value="TreeGrafter"/>
</dbReference>
<sequence>MRSLRKLIPSPGALFVFEAAGRLSSFTRAAEELNVSQAAVSYAIKQLEETLGQALFRRQHRKVVLTEAGERFFYDVSIGLTHIRRSAEALHQDRTGRHVTISVSTAFASQWMLPRLAGFHADCPDVDLRLQTTDRDSDLAMEGIGLGIRRGTGDWAAYHSALIATEDIRPICSPDYLARELEDPTLERLARTRLIHLDEPFRERPGWREWFAAQGIDYRSREEGLRLNDYALVIQAAQEGEGVALGWQHLTHRLIAQGLLVNPVRETLQSEFGFYVVWPKAIALIPHAEEVRDWLLAQAEL</sequence>